<dbReference type="RefSeq" id="WP_262866686.1">
    <property type="nucleotide sequence ID" value="NZ_JAMDLX010000054.1"/>
</dbReference>
<dbReference type="EMBL" id="JAMDNP010000088">
    <property type="protein sequence ID" value="MCY9764463.1"/>
    <property type="molecule type" value="Genomic_DNA"/>
</dbReference>
<comment type="caution">
    <text evidence="1">The sequence shown here is derived from an EMBL/GenBank/DDBJ whole genome shotgun (WGS) entry which is preliminary data.</text>
</comment>
<protein>
    <submittedName>
        <fullName evidence="1">Uncharacterized protein</fullName>
    </submittedName>
</protein>
<name>A0ABT4H660_PAEAL</name>
<evidence type="ECO:0000313" key="2">
    <source>
        <dbReference type="Proteomes" id="UP001527181"/>
    </source>
</evidence>
<sequence>MNFQIGTPSAQNNLQLGAVMVYPFGHRTLPFYAEKSKSGTFLDFHNILVPAYAGKVYLFVKSTGNNPEPYEIKNFSLTYEKPGNLN</sequence>
<organism evidence="1 2">
    <name type="scientific">Paenibacillus alvei</name>
    <name type="common">Bacillus alvei</name>
    <dbReference type="NCBI Taxonomy" id="44250"/>
    <lineage>
        <taxon>Bacteria</taxon>
        <taxon>Bacillati</taxon>
        <taxon>Bacillota</taxon>
        <taxon>Bacilli</taxon>
        <taxon>Bacillales</taxon>
        <taxon>Paenibacillaceae</taxon>
        <taxon>Paenibacillus</taxon>
    </lineage>
</organism>
<evidence type="ECO:0000313" key="1">
    <source>
        <dbReference type="EMBL" id="MCY9764463.1"/>
    </source>
</evidence>
<reference evidence="1 2" key="1">
    <citation type="submission" date="2022-05" db="EMBL/GenBank/DDBJ databases">
        <title>Genome Sequencing of Bee-Associated Microbes.</title>
        <authorList>
            <person name="Dunlap C."/>
        </authorList>
    </citation>
    <scope>NUCLEOTIDE SEQUENCE [LARGE SCALE GENOMIC DNA]</scope>
    <source>
        <strain evidence="1 2">NRRL B-04010</strain>
    </source>
</reference>
<keyword evidence="2" id="KW-1185">Reference proteome</keyword>
<gene>
    <name evidence="1" type="ORF">M5X12_28605</name>
</gene>
<dbReference type="Proteomes" id="UP001527181">
    <property type="component" value="Unassembled WGS sequence"/>
</dbReference>
<accession>A0ABT4H660</accession>
<proteinExistence type="predicted"/>